<feature type="signal peptide" evidence="3">
    <location>
        <begin position="1"/>
        <end position="25"/>
    </location>
</feature>
<dbReference type="HOGENOM" id="CLU_640413_0_0_0"/>
<dbReference type="Pfam" id="PF00656">
    <property type="entry name" value="Peptidase_C14"/>
    <property type="match status" value="1"/>
</dbReference>
<evidence type="ECO:0000256" key="2">
    <source>
        <dbReference type="SAM" id="MobiDB-lite"/>
    </source>
</evidence>
<accession>A0A0S6W5V7</accession>
<dbReference type="STRING" id="1499966.U14_04909"/>
<dbReference type="InterPro" id="IPR052039">
    <property type="entry name" value="Caspase-related_regulators"/>
</dbReference>
<dbReference type="Proteomes" id="UP000030700">
    <property type="component" value="Unassembled WGS sequence"/>
</dbReference>
<feature type="chain" id="PRO_5006631616" evidence="3">
    <location>
        <begin position="26"/>
        <end position="428"/>
    </location>
</feature>
<comment type="similarity">
    <text evidence="1">Belongs to the peptidase C14A family.</text>
</comment>
<proteinExistence type="inferred from homology"/>
<organism evidence="5">
    <name type="scientific">Candidatus Moduliflexus flocculans</name>
    <dbReference type="NCBI Taxonomy" id="1499966"/>
    <lineage>
        <taxon>Bacteria</taxon>
        <taxon>Candidatus Moduliflexota</taxon>
        <taxon>Candidatus Moduliflexia</taxon>
        <taxon>Candidatus Moduliflexales</taxon>
        <taxon>Candidatus Moduliflexaceae</taxon>
    </lineage>
</organism>
<dbReference type="Gene3D" id="3.40.50.1460">
    <property type="match status" value="1"/>
</dbReference>
<dbReference type="SUPFAM" id="SSF52129">
    <property type="entry name" value="Caspase-like"/>
    <property type="match status" value="1"/>
</dbReference>
<evidence type="ECO:0000256" key="1">
    <source>
        <dbReference type="ARBA" id="ARBA00010134"/>
    </source>
</evidence>
<dbReference type="EMBL" id="DF820459">
    <property type="protein sequence ID" value="GAK53642.1"/>
    <property type="molecule type" value="Genomic_DNA"/>
</dbReference>
<keyword evidence="3" id="KW-0732">Signal</keyword>
<dbReference type="SMART" id="SM00115">
    <property type="entry name" value="CASc"/>
    <property type="match status" value="1"/>
</dbReference>
<feature type="domain" description="Caspase family p20" evidence="4">
    <location>
        <begin position="25"/>
        <end position="154"/>
    </location>
</feature>
<name>A0A0S6W5V7_9BACT</name>
<dbReference type="InterPro" id="IPR029030">
    <property type="entry name" value="Caspase-like_dom_sf"/>
</dbReference>
<evidence type="ECO:0000313" key="6">
    <source>
        <dbReference type="Proteomes" id="UP000030700"/>
    </source>
</evidence>
<dbReference type="PRINTS" id="PR00376">
    <property type="entry name" value="IL1BCENZYME"/>
</dbReference>
<dbReference type="PROSITE" id="PS50208">
    <property type="entry name" value="CASPASE_P20"/>
    <property type="match status" value="1"/>
</dbReference>
<dbReference type="InterPro" id="IPR015917">
    <property type="entry name" value="Pept_C14A"/>
</dbReference>
<dbReference type="InterPro" id="IPR001309">
    <property type="entry name" value="Pept_C14_p20"/>
</dbReference>
<reference evidence="5" key="1">
    <citation type="journal article" date="2015" name="PeerJ">
        <title>First genomic representation of candidate bacterial phylum KSB3 points to enhanced environmental sensing as a trigger of wastewater bulking.</title>
        <authorList>
            <person name="Sekiguchi Y."/>
            <person name="Ohashi A."/>
            <person name="Parks D.H."/>
            <person name="Yamauchi T."/>
            <person name="Tyson G.W."/>
            <person name="Hugenholtz P."/>
        </authorList>
    </citation>
    <scope>NUCLEOTIDE SEQUENCE [LARGE SCALE GENOMIC DNA]</scope>
</reference>
<feature type="region of interest" description="Disordered" evidence="2">
    <location>
        <begin position="268"/>
        <end position="287"/>
    </location>
</feature>
<gene>
    <name evidence="5" type="ORF">U14_04909</name>
</gene>
<dbReference type="AlphaFoldDB" id="A0A0S6W5V7"/>
<sequence>MRQFRKFFIILASMALSLLAGISHAERLALVIGNNAYEESPLTNPVNDANDMAAALQRLGFSVNTQTNITKREMEDAIRDFTGSLKSSDTALFYFSGHGAQVDGINYLVPVGARIVSERDIKYESVAAELVLDYLERAGNRLNIVILDACRDNPFKGFRSTRGGLAMMTSPTGTLIGYATAPGTVAYDGPGQNSPYTKHLLKAMTTPGLRIEDVFKQARVGVMVETGNKQVPWESSSLIGDFYFTRQDQREIPSAPDEMPNTDLRPSDAKIPDGIDPSIPITPGEGVGDLRLDMSADDVRRLLGEPEHITDLYQDGNTLYFEYYSYGIMAHIQADRVIAIYLYSGVDGGYDEDQFKPFPGMTKEGVSVLSMKDEILNMYGTPIETAADPENSQIMTERLYYPGIGFKYATLTGQIIHIRIARQAQRGE</sequence>
<dbReference type="GO" id="GO:0006508">
    <property type="term" value="P:proteolysis"/>
    <property type="evidence" value="ECO:0007669"/>
    <property type="project" value="InterPro"/>
</dbReference>
<evidence type="ECO:0000256" key="3">
    <source>
        <dbReference type="SAM" id="SignalP"/>
    </source>
</evidence>
<evidence type="ECO:0000313" key="5">
    <source>
        <dbReference type="EMBL" id="GAK53642.1"/>
    </source>
</evidence>
<protein>
    <submittedName>
        <fullName evidence="5">Peptidase C14 caspase catalytic subunit p20</fullName>
    </submittedName>
</protein>
<dbReference type="InterPro" id="IPR011600">
    <property type="entry name" value="Pept_C14_caspase"/>
</dbReference>
<keyword evidence="6" id="KW-1185">Reference proteome</keyword>
<dbReference type="GO" id="GO:0004197">
    <property type="term" value="F:cysteine-type endopeptidase activity"/>
    <property type="evidence" value="ECO:0007669"/>
    <property type="project" value="InterPro"/>
</dbReference>
<dbReference type="PANTHER" id="PTHR22576:SF37">
    <property type="entry name" value="MUCOSA-ASSOCIATED LYMPHOID TISSUE LYMPHOMA TRANSLOCATION PROTEIN 1"/>
    <property type="match status" value="1"/>
</dbReference>
<dbReference type="PANTHER" id="PTHR22576">
    <property type="entry name" value="MUCOSA ASSOCIATED LYMPHOID TISSUE LYMPHOMA TRANSLOCATION PROTEIN 1/PARACASPASE"/>
    <property type="match status" value="1"/>
</dbReference>
<evidence type="ECO:0000259" key="4">
    <source>
        <dbReference type="PROSITE" id="PS50208"/>
    </source>
</evidence>